<dbReference type="InterPro" id="IPR018197">
    <property type="entry name" value="Glycerate_kinase_RE-like"/>
</dbReference>
<sequence length="360" mass="38845">MNVLIAPDSFKGTLSAAEVSQIVSTCLSANQFFNIKTMPLADGGEGSLELIQNRLNVERVNLTCYNPCGELVEGFYLIQKGIAYIEVANVSGITLVKSDKQLPLRLNSYGTGQLVKHAIKQGCKNIHLFLGGSATVDGGAGIIRALTSGSFAEKNWLLDEYSFNLQHFANLVKDINFKIITDVDNVLLGPNGAARIFGPQKGADSTSVDKLELAMSKVVKELSELVGTNLNTITGLGAAGGMALPIVAFSSKWKIESGSDYFNSLLNFNDAIEWADVVITGEGCIDEQTLMGKGAGSLALMAHNAGKKVIGIAGFVKKHPECFDVIFSSTDHELPLPQIKRQAEQMLRRAVEKLYEYLTH</sequence>
<dbReference type="InterPro" id="IPR036129">
    <property type="entry name" value="Glycerate_kinase_sf"/>
</dbReference>
<evidence type="ECO:0000313" key="5">
    <source>
        <dbReference type="EMBL" id="MBK3518718.1"/>
    </source>
</evidence>
<dbReference type="EMBL" id="JAENRR010000040">
    <property type="protein sequence ID" value="MBK3518718.1"/>
    <property type="molecule type" value="Genomic_DNA"/>
</dbReference>
<dbReference type="Gene3D" id="3.40.50.10350">
    <property type="entry name" value="Glycerate kinase, domain 1"/>
    <property type="match status" value="1"/>
</dbReference>
<dbReference type="InterPro" id="IPR004381">
    <property type="entry name" value="Glycerate_kinase"/>
</dbReference>
<keyword evidence="6" id="KW-1185">Reference proteome</keyword>
<evidence type="ECO:0000256" key="1">
    <source>
        <dbReference type="ARBA" id="ARBA00006284"/>
    </source>
</evidence>
<comment type="similarity">
    <text evidence="1 4">Belongs to the glycerate kinase type-1 family.</text>
</comment>
<dbReference type="PIRSF" id="PIRSF006078">
    <property type="entry name" value="GlxK"/>
    <property type="match status" value="1"/>
</dbReference>
<protein>
    <submittedName>
        <fullName evidence="5">Glycerate kinase</fullName>
    </submittedName>
</protein>
<dbReference type="PANTHER" id="PTHR21599">
    <property type="entry name" value="GLYCERATE KINASE"/>
    <property type="match status" value="1"/>
</dbReference>
<comment type="caution">
    <text evidence="5">The sequence shown here is derived from an EMBL/GenBank/DDBJ whole genome shotgun (WGS) entry which is preliminary data.</text>
</comment>
<gene>
    <name evidence="5" type="ORF">JIV24_15330</name>
</gene>
<proteinExistence type="inferred from homology"/>
<reference evidence="5 6" key="1">
    <citation type="submission" date="2021-01" db="EMBL/GenBank/DDBJ databases">
        <title>Carboxyliciviraga sp.nov., isolated from coastal sediments.</title>
        <authorList>
            <person name="Lu D."/>
            <person name="Zhang T."/>
        </authorList>
    </citation>
    <scope>NUCLEOTIDE SEQUENCE [LARGE SCALE GENOMIC DNA]</scope>
    <source>
        <strain evidence="5 6">N1Y132</strain>
    </source>
</reference>
<evidence type="ECO:0000313" key="6">
    <source>
        <dbReference type="Proteomes" id="UP000605676"/>
    </source>
</evidence>
<dbReference type="InterPro" id="IPR018193">
    <property type="entry name" value="Glyc_kinase_flavodox-like_fold"/>
</dbReference>
<dbReference type="RefSeq" id="WP_200465944.1">
    <property type="nucleotide sequence ID" value="NZ_JAENRR010000040.1"/>
</dbReference>
<dbReference type="NCBIfam" id="TIGR00045">
    <property type="entry name" value="glycerate kinase"/>
    <property type="match status" value="1"/>
</dbReference>
<dbReference type="GO" id="GO:0016301">
    <property type="term" value="F:kinase activity"/>
    <property type="evidence" value="ECO:0007669"/>
    <property type="project" value="UniProtKB-KW"/>
</dbReference>
<evidence type="ECO:0000256" key="2">
    <source>
        <dbReference type="ARBA" id="ARBA00022679"/>
    </source>
</evidence>
<dbReference type="Pfam" id="PF02595">
    <property type="entry name" value="Gly_kinase"/>
    <property type="match status" value="1"/>
</dbReference>
<organism evidence="5 6">
    <name type="scientific">Carboxylicivirga marina</name>
    <dbReference type="NCBI Taxonomy" id="2800988"/>
    <lineage>
        <taxon>Bacteria</taxon>
        <taxon>Pseudomonadati</taxon>
        <taxon>Bacteroidota</taxon>
        <taxon>Bacteroidia</taxon>
        <taxon>Marinilabiliales</taxon>
        <taxon>Marinilabiliaceae</taxon>
        <taxon>Carboxylicivirga</taxon>
    </lineage>
</organism>
<dbReference type="PANTHER" id="PTHR21599:SF0">
    <property type="entry name" value="GLYCERATE KINASE"/>
    <property type="match status" value="1"/>
</dbReference>
<dbReference type="Gene3D" id="3.90.1510.10">
    <property type="entry name" value="Glycerate kinase, domain 2"/>
    <property type="match status" value="1"/>
</dbReference>
<dbReference type="SUPFAM" id="SSF110738">
    <property type="entry name" value="Glycerate kinase I"/>
    <property type="match status" value="1"/>
</dbReference>
<evidence type="ECO:0000256" key="3">
    <source>
        <dbReference type="ARBA" id="ARBA00022777"/>
    </source>
</evidence>
<keyword evidence="2 4" id="KW-0808">Transferase</keyword>
<keyword evidence="3 4" id="KW-0418">Kinase</keyword>
<name>A0ABS1HM05_9BACT</name>
<dbReference type="Proteomes" id="UP000605676">
    <property type="component" value="Unassembled WGS sequence"/>
</dbReference>
<evidence type="ECO:0000256" key="4">
    <source>
        <dbReference type="PIRNR" id="PIRNR006078"/>
    </source>
</evidence>
<accession>A0ABS1HM05</accession>